<keyword evidence="1" id="KW-1185">Reference proteome</keyword>
<organism evidence="1 2">
    <name type="scientific">Romanomermis culicivorax</name>
    <name type="common">Nematode worm</name>
    <dbReference type="NCBI Taxonomy" id="13658"/>
    <lineage>
        <taxon>Eukaryota</taxon>
        <taxon>Metazoa</taxon>
        <taxon>Ecdysozoa</taxon>
        <taxon>Nematoda</taxon>
        <taxon>Enoplea</taxon>
        <taxon>Dorylaimia</taxon>
        <taxon>Mermithida</taxon>
        <taxon>Mermithoidea</taxon>
        <taxon>Mermithidae</taxon>
        <taxon>Romanomermis</taxon>
    </lineage>
</organism>
<dbReference type="Proteomes" id="UP000887565">
    <property type="component" value="Unplaced"/>
</dbReference>
<dbReference type="WBParaSite" id="nRc.2.0.1.t27850-RA">
    <property type="protein sequence ID" value="nRc.2.0.1.t27850-RA"/>
    <property type="gene ID" value="nRc.2.0.1.g27850"/>
</dbReference>
<protein>
    <submittedName>
        <fullName evidence="2">Uncharacterized protein</fullName>
    </submittedName>
</protein>
<evidence type="ECO:0000313" key="2">
    <source>
        <dbReference type="WBParaSite" id="nRc.2.0.1.t27850-RA"/>
    </source>
</evidence>
<proteinExistence type="predicted"/>
<accession>A0A915JNR9</accession>
<name>A0A915JNR9_ROMCU</name>
<reference evidence="2" key="1">
    <citation type="submission" date="2022-11" db="UniProtKB">
        <authorList>
            <consortium name="WormBaseParasite"/>
        </authorList>
    </citation>
    <scope>IDENTIFICATION</scope>
</reference>
<dbReference type="AlphaFoldDB" id="A0A915JNR9"/>
<sequence>DSIRASILFSYQKVTRWLFGRRKTSLFDVNQREQATKVTDQLRMSNSDQKSEKKFAPGFTANFDFFTNVLFIHKVRDKSLG</sequence>
<evidence type="ECO:0000313" key="1">
    <source>
        <dbReference type="Proteomes" id="UP000887565"/>
    </source>
</evidence>